<keyword evidence="3" id="KW-1185">Reference proteome</keyword>
<feature type="region of interest" description="Disordered" evidence="1">
    <location>
        <begin position="125"/>
        <end position="156"/>
    </location>
</feature>
<dbReference type="Proteomes" id="UP000183287">
    <property type="component" value="Unassembled WGS sequence"/>
</dbReference>
<accession>A0A1I4KYS7</accession>
<organism evidence="2 3">
    <name type="scientific">Nitrosomonas communis</name>
    <dbReference type="NCBI Taxonomy" id="44574"/>
    <lineage>
        <taxon>Bacteria</taxon>
        <taxon>Pseudomonadati</taxon>
        <taxon>Pseudomonadota</taxon>
        <taxon>Betaproteobacteria</taxon>
        <taxon>Nitrosomonadales</taxon>
        <taxon>Nitrosomonadaceae</taxon>
        <taxon>Nitrosomonas</taxon>
    </lineage>
</organism>
<feature type="compositionally biased region" description="Polar residues" evidence="1">
    <location>
        <begin position="147"/>
        <end position="156"/>
    </location>
</feature>
<evidence type="ECO:0008006" key="4">
    <source>
        <dbReference type="Google" id="ProtNLM"/>
    </source>
</evidence>
<dbReference type="AlphaFoldDB" id="A0A1I4KYS7"/>
<proteinExistence type="predicted"/>
<reference evidence="3" key="1">
    <citation type="submission" date="2016-10" db="EMBL/GenBank/DDBJ databases">
        <authorList>
            <person name="Varghese N."/>
            <person name="Submissions S."/>
        </authorList>
    </citation>
    <scope>NUCLEOTIDE SEQUENCE [LARGE SCALE GENOMIC DNA]</scope>
    <source>
        <strain evidence="3">Nm44</strain>
    </source>
</reference>
<evidence type="ECO:0000313" key="2">
    <source>
        <dbReference type="EMBL" id="SFL83811.1"/>
    </source>
</evidence>
<evidence type="ECO:0000313" key="3">
    <source>
        <dbReference type="Proteomes" id="UP000183287"/>
    </source>
</evidence>
<dbReference type="RefSeq" id="WP_074903711.1">
    <property type="nucleotide sequence ID" value="NZ_FOUB01000005.1"/>
</dbReference>
<protein>
    <recommendedName>
        <fullName evidence="4">RHS repeat-associated core domain-containing protein</fullName>
    </recommendedName>
</protein>
<sequence>MNTYAYVGNNPINLTDPYGLWAIGDPLPQGVVDATAGFGDALSLGFTDWIREQMDTNNVVDKCSGAYSNGTYAGHGLGASLAGAGLYRGYQLGWELSIGKNFRVAPFGNRTGHSIGRFPHYHRRGVDSVTGQTRPGQGIGRHRPWDTTDNSFGDRF</sequence>
<dbReference type="EMBL" id="FOUB01000005">
    <property type="protein sequence ID" value="SFL83811.1"/>
    <property type="molecule type" value="Genomic_DNA"/>
</dbReference>
<gene>
    <name evidence="2" type="ORF">SAMN05421863_100569</name>
</gene>
<evidence type="ECO:0000256" key="1">
    <source>
        <dbReference type="SAM" id="MobiDB-lite"/>
    </source>
</evidence>
<name>A0A1I4KYS7_9PROT</name>